<feature type="domain" description="PRC-barrel" evidence="6">
    <location>
        <begin position="97"/>
        <end position="165"/>
    </location>
</feature>
<name>T1AZN0_9ZZZZ</name>
<dbReference type="PANTHER" id="PTHR33692">
    <property type="entry name" value="RIBOSOME MATURATION FACTOR RIMM"/>
    <property type="match status" value="1"/>
</dbReference>
<reference evidence="7" key="2">
    <citation type="journal article" date="2014" name="ISME J.">
        <title>Microbial stratification in low pH oxic and suboxic macroscopic growths along an acid mine drainage.</title>
        <authorList>
            <person name="Mendez-Garcia C."/>
            <person name="Mesa V."/>
            <person name="Sprenger R.R."/>
            <person name="Richter M."/>
            <person name="Diez M.S."/>
            <person name="Solano J."/>
            <person name="Bargiela R."/>
            <person name="Golyshina O.V."/>
            <person name="Manteca A."/>
            <person name="Ramos J.L."/>
            <person name="Gallego J.R."/>
            <person name="Llorente I."/>
            <person name="Martins Dos Santos V.A."/>
            <person name="Jensen O.N."/>
            <person name="Pelaez A.I."/>
            <person name="Sanchez J."/>
            <person name="Ferrer M."/>
        </authorList>
    </citation>
    <scope>NUCLEOTIDE SEQUENCE</scope>
</reference>
<dbReference type="SUPFAM" id="SSF50346">
    <property type="entry name" value="PRC-barrel domain"/>
    <property type="match status" value="1"/>
</dbReference>
<dbReference type="Pfam" id="PF01782">
    <property type="entry name" value="RimM"/>
    <property type="match status" value="1"/>
</dbReference>
<dbReference type="InterPro" id="IPR011033">
    <property type="entry name" value="PRC_barrel-like_sf"/>
</dbReference>
<evidence type="ECO:0000256" key="1">
    <source>
        <dbReference type="ARBA" id="ARBA00022490"/>
    </source>
</evidence>
<dbReference type="InterPro" id="IPR009000">
    <property type="entry name" value="Transl_B-barrel_sf"/>
</dbReference>
<dbReference type="PANTHER" id="PTHR33692:SF1">
    <property type="entry name" value="RIBOSOME MATURATION FACTOR RIMM"/>
    <property type="match status" value="1"/>
</dbReference>
<evidence type="ECO:0000259" key="6">
    <source>
        <dbReference type="Pfam" id="PF05239"/>
    </source>
</evidence>
<reference evidence="7" key="1">
    <citation type="submission" date="2013-08" db="EMBL/GenBank/DDBJ databases">
        <authorList>
            <person name="Mendez C."/>
            <person name="Richter M."/>
            <person name="Ferrer M."/>
            <person name="Sanchez J."/>
        </authorList>
    </citation>
    <scope>NUCLEOTIDE SEQUENCE</scope>
</reference>
<dbReference type="SUPFAM" id="SSF50447">
    <property type="entry name" value="Translation proteins"/>
    <property type="match status" value="1"/>
</dbReference>
<dbReference type="InterPro" id="IPR036976">
    <property type="entry name" value="RimM_N_sf"/>
</dbReference>
<organism evidence="7">
    <name type="scientific">mine drainage metagenome</name>
    <dbReference type="NCBI Taxonomy" id="410659"/>
    <lineage>
        <taxon>unclassified sequences</taxon>
        <taxon>metagenomes</taxon>
        <taxon>ecological metagenomes</taxon>
    </lineage>
</organism>
<keyword evidence="1" id="KW-0963">Cytoplasm</keyword>
<evidence type="ECO:0000313" key="7">
    <source>
        <dbReference type="EMBL" id="EQD46089.1"/>
    </source>
</evidence>
<dbReference type="EMBL" id="AUZY01008374">
    <property type="protein sequence ID" value="EQD46089.1"/>
    <property type="molecule type" value="Genomic_DNA"/>
</dbReference>
<dbReference type="InterPro" id="IPR027275">
    <property type="entry name" value="PRC-brl_dom"/>
</dbReference>
<evidence type="ECO:0000256" key="3">
    <source>
        <dbReference type="ARBA" id="ARBA00022552"/>
    </source>
</evidence>
<keyword evidence="2" id="KW-0690">Ribosome biogenesis</keyword>
<dbReference type="Gene3D" id="2.30.30.240">
    <property type="entry name" value="PRC-barrel domain"/>
    <property type="match status" value="1"/>
</dbReference>
<feature type="domain" description="RimM N-terminal" evidence="5">
    <location>
        <begin position="9"/>
        <end position="90"/>
    </location>
</feature>
<dbReference type="HAMAP" id="MF_00014">
    <property type="entry name" value="Ribosome_mat_RimM"/>
    <property type="match status" value="1"/>
</dbReference>
<proteinExistence type="inferred from homology"/>
<keyword evidence="4" id="KW-0143">Chaperone</keyword>
<dbReference type="AlphaFoldDB" id="T1AZN0"/>
<dbReference type="GO" id="GO:0005840">
    <property type="term" value="C:ribosome"/>
    <property type="evidence" value="ECO:0007669"/>
    <property type="project" value="InterPro"/>
</dbReference>
<dbReference type="NCBIfam" id="TIGR02273">
    <property type="entry name" value="16S_RimM"/>
    <property type="match status" value="1"/>
</dbReference>
<protein>
    <submittedName>
        <fullName evidence="7">16S rRNA-processing protein RimM</fullName>
    </submittedName>
</protein>
<evidence type="ECO:0000259" key="5">
    <source>
        <dbReference type="Pfam" id="PF01782"/>
    </source>
</evidence>
<dbReference type="Gene3D" id="2.40.30.60">
    <property type="entry name" value="RimM"/>
    <property type="match status" value="1"/>
</dbReference>
<keyword evidence="3" id="KW-0698">rRNA processing</keyword>
<accession>T1AZN0</accession>
<gene>
    <name evidence="7" type="ORF">B1B_12753</name>
</gene>
<dbReference type="GO" id="GO:0006364">
    <property type="term" value="P:rRNA processing"/>
    <property type="evidence" value="ECO:0007669"/>
    <property type="project" value="UniProtKB-KW"/>
</dbReference>
<dbReference type="GO" id="GO:0043022">
    <property type="term" value="F:ribosome binding"/>
    <property type="evidence" value="ECO:0007669"/>
    <property type="project" value="InterPro"/>
</dbReference>
<evidence type="ECO:0000256" key="4">
    <source>
        <dbReference type="ARBA" id="ARBA00023186"/>
    </source>
</evidence>
<dbReference type="InterPro" id="IPR011961">
    <property type="entry name" value="RimM"/>
</dbReference>
<evidence type="ECO:0000256" key="2">
    <source>
        <dbReference type="ARBA" id="ARBA00022517"/>
    </source>
</evidence>
<dbReference type="InterPro" id="IPR002676">
    <property type="entry name" value="RimM_N"/>
</dbReference>
<comment type="caution">
    <text evidence="7">The sequence shown here is derived from an EMBL/GenBank/DDBJ whole genome shotgun (WGS) entry which is preliminary data.</text>
</comment>
<dbReference type="Pfam" id="PF05239">
    <property type="entry name" value="PRC"/>
    <property type="match status" value="1"/>
</dbReference>
<sequence>MSETRWVVLGRIVGHHGLRGELKLYSYTEPPEQIFSYRAWRLRAADGRETELRRVNGKRHGKALIISLPEVLDRDAAAVWMDAEIGVARDALAPLPEGEFYWADLEGLEVITLEGVSLGRVSHLISTGANDVMVVRDSERERLLPFVPGQWVQQVDVAAGRIVVDWDPAF</sequence>